<dbReference type="RefSeq" id="WP_120029426.1">
    <property type="nucleotide sequence ID" value="NZ_QVMU01000001.1"/>
</dbReference>
<accession>A0A3A6QRY0</accession>
<dbReference type="CDD" id="cd13585">
    <property type="entry name" value="PBP2_TMBP_like"/>
    <property type="match status" value="1"/>
</dbReference>
<dbReference type="AlphaFoldDB" id="A0A3A6QRY0"/>
<dbReference type="GO" id="GO:0042597">
    <property type="term" value="C:periplasmic space"/>
    <property type="evidence" value="ECO:0007669"/>
    <property type="project" value="UniProtKB-SubCell"/>
</dbReference>
<reference evidence="4 5" key="1">
    <citation type="submission" date="2018-08" db="EMBL/GenBank/DDBJ databases">
        <title>Vibrio isolated from the Eastern China Marginal Seas.</title>
        <authorList>
            <person name="Li Y."/>
        </authorList>
    </citation>
    <scope>NUCLEOTIDE SEQUENCE [LARGE SCALE GENOMIC DNA]</scope>
    <source>
        <strain evidence="4 5">BEI233</strain>
    </source>
</reference>
<evidence type="ECO:0000313" key="4">
    <source>
        <dbReference type="EMBL" id="RJX75670.1"/>
    </source>
</evidence>
<feature type="signal peptide" evidence="3">
    <location>
        <begin position="1"/>
        <end position="28"/>
    </location>
</feature>
<dbReference type="InterPro" id="IPR006059">
    <property type="entry name" value="SBP"/>
</dbReference>
<comment type="subcellular location">
    <subcellularLocation>
        <location evidence="1">Periplasm</location>
    </subcellularLocation>
</comment>
<dbReference type="Proteomes" id="UP000273252">
    <property type="component" value="Unassembled WGS sequence"/>
</dbReference>
<comment type="similarity">
    <text evidence="2">Belongs to the bacterial solute-binding protein 1 family.</text>
</comment>
<keyword evidence="5" id="KW-1185">Reference proteome</keyword>
<name>A0A3A6QRY0_9VIBR</name>
<dbReference type="OrthoDB" id="4393730at2"/>
<dbReference type="Gene3D" id="3.40.190.10">
    <property type="entry name" value="Periplasmic binding protein-like II"/>
    <property type="match status" value="2"/>
</dbReference>
<evidence type="ECO:0000256" key="1">
    <source>
        <dbReference type="ARBA" id="ARBA00004418"/>
    </source>
</evidence>
<dbReference type="Pfam" id="PF13416">
    <property type="entry name" value="SBP_bac_8"/>
    <property type="match status" value="1"/>
</dbReference>
<keyword evidence="3" id="KW-0732">Signal</keyword>
<dbReference type="PANTHER" id="PTHR43649:SF12">
    <property type="entry name" value="DIACETYLCHITOBIOSE BINDING PROTEIN DASA"/>
    <property type="match status" value="1"/>
</dbReference>
<feature type="chain" id="PRO_5017281906" evidence="3">
    <location>
        <begin position="29"/>
        <end position="405"/>
    </location>
</feature>
<gene>
    <name evidence="4" type="ORF">DZ860_03060</name>
</gene>
<evidence type="ECO:0000256" key="3">
    <source>
        <dbReference type="SAM" id="SignalP"/>
    </source>
</evidence>
<dbReference type="SUPFAM" id="SSF53850">
    <property type="entry name" value="Periplasmic binding protein-like II"/>
    <property type="match status" value="1"/>
</dbReference>
<dbReference type="EMBL" id="QVMU01000001">
    <property type="protein sequence ID" value="RJX75670.1"/>
    <property type="molecule type" value="Genomic_DNA"/>
</dbReference>
<proteinExistence type="inferred from homology"/>
<dbReference type="PANTHER" id="PTHR43649">
    <property type="entry name" value="ARABINOSE-BINDING PROTEIN-RELATED"/>
    <property type="match status" value="1"/>
</dbReference>
<organism evidence="4 5">
    <name type="scientific">Vibrio sinensis</name>
    <dbReference type="NCBI Taxonomy" id="2302434"/>
    <lineage>
        <taxon>Bacteria</taxon>
        <taxon>Pseudomonadati</taxon>
        <taxon>Pseudomonadota</taxon>
        <taxon>Gammaproteobacteria</taxon>
        <taxon>Vibrionales</taxon>
        <taxon>Vibrionaceae</taxon>
        <taxon>Vibrio</taxon>
    </lineage>
</organism>
<sequence length="405" mass="45636">MKKFNNVKQKCILATLISATSFSFNAYAETELNVWWIEREQKPLLEKLDEENPNIKLNVRLFSIDELNNELLKAASTGRNIPDIVQIDNPYHQYFASLGVLADLNPYIAKSDTIKMEEYFPGPKATVMLDGKAYGLPSTTNSLYLYYNKDAFKEVGLDPEQPPQTWTQLREYAEKLTDHSKMRYGLRFSFPQSEEGVFQSLPWLQMVGADWNNLEPKAVEESLGFLKGMIDDRIVSRDSLSTGQTAAPFMSQTTAILVGGPWMIGEISQVDFEWGAAVLPYNEKYNIRSSALGGINTAIPAKAENIQAAFELLEDIRKHQDVLWNDYGNMSPVATISSNNKNHQEVFEVLSAQLESAKPRGPHPEWSKISPILSDMTQRILTGRTTAEQAAVNAEKRIEKIVDKS</sequence>
<protein>
    <submittedName>
        <fullName evidence="4">Sugar ABC transporter substrate-binding protein</fullName>
    </submittedName>
</protein>
<comment type="caution">
    <text evidence="4">The sequence shown here is derived from an EMBL/GenBank/DDBJ whole genome shotgun (WGS) entry which is preliminary data.</text>
</comment>
<evidence type="ECO:0000313" key="5">
    <source>
        <dbReference type="Proteomes" id="UP000273252"/>
    </source>
</evidence>
<evidence type="ECO:0000256" key="2">
    <source>
        <dbReference type="ARBA" id="ARBA00008520"/>
    </source>
</evidence>
<dbReference type="InterPro" id="IPR050490">
    <property type="entry name" value="Bact_solute-bd_prot1"/>
</dbReference>